<dbReference type="OrthoDB" id="2692435at2759"/>
<dbReference type="GO" id="GO:0003676">
    <property type="term" value="F:nucleic acid binding"/>
    <property type="evidence" value="ECO:0007669"/>
    <property type="project" value="InterPro"/>
</dbReference>
<dbReference type="AlphaFoldDB" id="A0A9P6DY76"/>
<name>A0A9P6DY76_9AGAM</name>
<evidence type="ECO:0000313" key="5">
    <source>
        <dbReference type="Proteomes" id="UP000886523"/>
    </source>
</evidence>
<keyword evidence="2" id="KW-0479">Metal-binding</keyword>
<dbReference type="SUPFAM" id="SSF57756">
    <property type="entry name" value="Retrovirus zinc finger-like domains"/>
    <property type="match status" value="1"/>
</dbReference>
<evidence type="ECO:0000256" key="1">
    <source>
        <dbReference type="ARBA" id="ARBA00022664"/>
    </source>
</evidence>
<keyword evidence="1" id="KW-0507">mRNA processing</keyword>
<evidence type="ECO:0000259" key="3">
    <source>
        <dbReference type="PROSITE" id="PS50158"/>
    </source>
</evidence>
<accession>A0A9P6DY76</accession>
<dbReference type="InterPro" id="IPR036875">
    <property type="entry name" value="Znf_CCHC_sf"/>
</dbReference>
<keyword evidence="5" id="KW-1185">Reference proteome</keyword>
<protein>
    <recommendedName>
        <fullName evidence="3">CCHC-type domain-containing protein</fullName>
    </recommendedName>
</protein>
<feature type="domain" description="CCHC-type" evidence="3">
    <location>
        <begin position="40"/>
        <end position="53"/>
    </location>
</feature>
<keyword evidence="2" id="KW-0862">Zinc</keyword>
<sequence>MLLIKEDCCKHEKTKQNEVANQAFNHGKCSNSVGNSGPPCTNCRKPGHMKEKCYSKGGGMEGQGP</sequence>
<dbReference type="PROSITE" id="PS50158">
    <property type="entry name" value="ZF_CCHC"/>
    <property type="match status" value="1"/>
</dbReference>
<dbReference type="InterPro" id="IPR001878">
    <property type="entry name" value="Znf_CCHC"/>
</dbReference>
<dbReference type="GO" id="GO:0008270">
    <property type="term" value="F:zinc ion binding"/>
    <property type="evidence" value="ECO:0007669"/>
    <property type="project" value="UniProtKB-KW"/>
</dbReference>
<evidence type="ECO:0000256" key="2">
    <source>
        <dbReference type="PROSITE-ProRule" id="PRU00047"/>
    </source>
</evidence>
<proteinExistence type="predicted"/>
<evidence type="ECO:0000313" key="4">
    <source>
        <dbReference type="EMBL" id="KAF9515393.1"/>
    </source>
</evidence>
<organism evidence="4 5">
    <name type="scientific">Hydnum rufescens UP504</name>
    <dbReference type="NCBI Taxonomy" id="1448309"/>
    <lineage>
        <taxon>Eukaryota</taxon>
        <taxon>Fungi</taxon>
        <taxon>Dikarya</taxon>
        <taxon>Basidiomycota</taxon>
        <taxon>Agaricomycotina</taxon>
        <taxon>Agaricomycetes</taxon>
        <taxon>Cantharellales</taxon>
        <taxon>Hydnaceae</taxon>
        <taxon>Hydnum</taxon>
    </lineage>
</organism>
<reference evidence="4" key="1">
    <citation type="journal article" date="2020" name="Nat. Commun.">
        <title>Large-scale genome sequencing of mycorrhizal fungi provides insights into the early evolution of symbiotic traits.</title>
        <authorList>
            <person name="Miyauchi S."/>
            <person name="Kiss E."/>
            <person name="Kuo A."/>
            <person name="Drula E."/>
            <person name="Kohler A."/>
            <person name="Sanchez-Garcia M."/>
            <person name="Morin E."/>
            <person name="Andreopoulos B."/>
            <person name="Barry K.W."/>
            <person name="Bonito G."/>
            <person name="Buee M."/>
            <person name="Carver A."/>
            <person name="Chen C."/>
            <person name="Cichocki N."/>
            <person name="Clum A."/>
            <person name="Culley D."/>
            <person name="Crous P.W."/>
            <person name="Fauchery L."/>
            <person name="Girlanda M."/>
            <person name="Hayes R.D."/>
            <person name="Keri Z."/>
            <person name="LaButti K."/>
            <person name="Lipzen A."/>
            <person name="Lombard V."/>
            <person name="Magnuson J."/>
            <person name="Maillard F."/>
            <person name="Murat C."/>
            <person name="Nolan M."/>
            <person name="Ohm R.A."/>
            <person name="Pangilinan J."/>
            <person name="Pereira M.F."/>
            <person name="Perotto S."/>
            <person name="Peter M."/>
            <person name="Pfister S."/>
            <person name="Riley R."/>
            <person name="Sitrit Y."/>
            <person name="Stielow J.B."/>
            <person name="Szollosi G."/>
            <person name="Zifcakova L."/>
            <person name="Stursova M."/>
            <person name="Spatafora J.W."/>
            <person name="Tedersoo L."/>
            <person name="Vaario L.M."/>
            <person name="Yamada A."/>
            <person name="Yan M."/>
            <person name="Wang P."/>
            <person name="Xu J."/>
            <person name="Bruns T."/>
            <person name="Baldrian P."/>
            <person name="Vilgalys R."/>
            <person name="Dunand C."/>
            <person name="Henrissat B."/>
            <person name="Grigoriev I.V."/>
            <person name="Hibbett D."/>
            <person name="Nagy L.G."/>
            <person name="Martin F.M."/>
        </authorList>
    </citation>
    <scope>NUCLEOTIDE SEQUENCE</scope>
    <source>
        <strain evidence="4">UP504</strain>
    </source>
</reference>
<gene>
    <name evidence="4" type="ORF">BS47DRAFT_1293989</name>
</gene>
<keyword evidence="2" id="KW-0863">Zinc-finger</keyword>
<dbReference type="GO" id="GO:0006397">
    <property type="term" value="P:mRNA processing"/>
    <property type="evidence" value="ECO:0007669"/>
    <property type="project" value="UniProtKB-KW"/>
</dbReference>
<dbReference type="Proteomes" id="UP000886523">
    <property type="component" value="Unassembled WGS sequence"/>
</dbReference>
<comment type="caution">
    <text evidence="4">The sequence shown here is derived from an EMBL/GenBank/DDBJ whole genome shotgun (WGS) entry which is preliminary data.</text>
</comment>
<dbReference type="EMBL" id="MU128951">
    <property type="protein sequence ID" value="KAF9515393.1"/>
    <property type="molecule type" value="Genomic_DNA"/>
</dbReference>